<evidence type="ECO:0000256" key="5">
    <source>
        <dbReference type="ARBA" id="ARBA00023004"/>
    </source>
</evidence>
<dbReference type="AlphaFoldDB" id="A0A1G6GCV8"/>
<dbReference type="InterPro" id="IPR013785">
    <property type="entry name" value="Aldolase_TIM"/>
</dbReference>
<dbReference type="PANTHER" id="PTHR11228">
    <property type="entry name" value="RADICAL SAM DOMAIN PROTEIN"/>
    <property type="match status" value="1"/>
</dbReference>
<keyword evidence="10" id="KW-1185">Reference proteome</keyword>
<proteinExistence type="predicted"/>
<dbReference type="SFLD" id="SFLDS00029">
    <property type="entry name" value="Radical_SAM"/>
    <property type="match status" value="1"/>
</dbReference>
<evidence type="ECO:0000256" key="7">
    <source>
        <dbReference type="SAM" id="MobiDB-lite"/>
    </source>
</evidence>
<dbReference type="NCBIfam" id="TIGR04053">
    <property type="entry name" value="TIGR04053 family radical SAM/SPASM domain-containing protein"/>
    <property type="match status" value="1"/>
</dbReference>
<evidence type="ECO:0000256" key="3">
    <source>
        <dbReference type="ARBA" id="ARBA00022691"/>
    </source>
</evidence>
<protein>
    <submittedName>
        <fullName evidence="9">Radical SAM protein, BA_1875 family</fullName>
    </submittedName>
</protein>
<dbReference type="EMBL" id="FMYF01000001">
    <property type="protein sequence ID" value="SDB79821.1"/>
    <property type="molecule type" value="Genomic_DNA"/>
</dbReference>
<dbReference type="RefSeq" id="WP_245702954.1">
    <property type="nucleotide sequence ID" value="NZ_FMYF01000001.1"/>
</dbReference>
<dbReference type="STRING" id="1577474.GA0111570_10190"/>
<sequence length="408" mass="43585">MTTSTRTMPPRVVRTQHQDIDEKPFIVIWEVTRACQLVCKHCRADAQTRADPRQLSTEQGKALLDDIAQWDTPRPLVVLTGGDPFERADLAELVAHGSAAGLSVALSPSVTPKFTADRLAGLHAAGAKAVSLSLDGARPATHDAFRGFEGTYAATREAATMVREQGMRLQVNTTVTRDNVGELPQLLADALEMGVGLWSVFFLVPTGRGQQLQALEADEVEDVLHWLADVSSLVAIKTTEAPQYRRVVIQRARARAEGTAMPATGALHERLVADTVSVLGHPIVATRVPRPPIDVNAGRGFVFIDHTGDVYPSGFLPFNCGSVKEAGLRAIYRDSPTLQALRRPEQFGGACGVCEFREVCGGSRSRAFAVAGDLLGSDPSCVWQPAAAAPASASSHGSGVPSRTAGRR</sequence>
<reference evidence="9 10" key="1">
    <citation type="submission" date="2016-06" db="EMBL/GenBank/DDBJ databases">
        <authorList>
            <person name="Olsen C.W."/>
            <person name="Carey S."/>
            <person name="Hinshaw L."/>
            <person name="Karasin A.I."/>
        </authorList>
    </citation>
    <scope>NUCLEOTIDE SEQUENCE [LARGE SCALE GENOMIC DNA]</scope>
    <source>
        <strain evidence="9 10">LZ-22</strain>
    </source>
</reference>
<evidence type="ECO:0000256" key="6">
    <source>
        <dbReference type="ARBA" id="ARBA00023014"/>
    </source>
</evidence>
<evidence type="ECO:0000259" key="8">
    <source>
        <dbReference type="PROSITE" id="PS51918"/>
    </source>
</evidence>
<dbReference type="InterPro" id="IPR017200">
    <property type="entry name" value="PqqE-like"/>
</dbReference>
<feature type="domain" description="Radical SAM core" evidence="8">
    <location>
        <begin position="21"/>
        <end position="237"/>
    </location>
</feature>
<evidence type="ECO:0000313" key="9">
    <source>
        <dbReference type="EMBL" id="SDB79821.1"/>
    </source>
</evidence>
<dbReference type="GO" id="GO:0051539">
    <property type="term" value="F:4 iron, 4 sulfur cluster binding"/>
    <property type="evidence" value="ECO:0007669"/>
    <property type="project" value="UniProtKB-KW"/>
</dbReference>
<dbReference type="SFLD" id="SFLDG01067">
    <property type="entry name" value="SPASM/twitch_domain_containing"/>
    <property type="match status" value="1"/>
</dbReference>
<dbReference type="Pfam" id="PF04055">
    <property type="entry name" value="Radical_SAM"/>
    <property type="match status" value="1"/>
</dbReference>
<accession>A0A1G6GCV8</accession>
<keyword evidence="2" id="KW-0004">4Fe-4S</keyword>
<keyword evidence="6" id="KW-0411">Iron-sulfur</keyword>
<comment type="cofactor">
    <cofactor evidence="1">
        <name>[4Fe-4S] cluster</name>
        <dbReference type="ChEBI" id="CHEBI:49883"/>
    </cofactor>
</comment>
<dbReference type="SFLD" id="SFLDG01386">
    <property type="entry name" value="main_SPASM_domain-containing"/>
    <property type="match status" value="1"/>
</dbReference>
<dbReference type="InterPro" id="IPR050377">
    <property type="entry name" value="Radical_SAM_PqqE_MftC-like"/>
</dbReference>
<keyword evidence="3" id="KW-0949">S-adenosyl-L-methionine</keyword>
<dbReference type="InterPro" id="IPR007197">
    <property type="entry name" value="rSAM"/>
</dbReference>
<keyword evidence="5" id="KW-0408">Iron</keyword>
<evidence type="ECO:0000256" key="1">
    <source>
        <dbReference type="ARBA" id="ARBA00001966"/>
    </source>
</evidence>
<dbReference type="SUPFAM" id="SSF102114">
    <property type="entry name" value="Radical SAM enzymes"/>
    <property type="match status" value="1"/>
</dbReference>
<evidence type="ECO:0000313" key="10">
    <source>
        <dbReference type="Proteomes" id="UP000199086"/>
    </source>
</evidence>
<dbReference type="GO" id="GO:0003824">
    <property type="term" value="F:catalytic activity"/>
    <property type="evidence" value="ECO:0007669"/>
    <property type="project" value="InterPro"/>
</dbReference>
<dbReference type="InterPro" id="IPR058240">
    <property type="entry name" value="rSAM_sf"/>
</dbReference>
<dbReference type="PANTHER" id="PTHR11228:SF34">
    <property type="entry name" value="TUNGSTEN-CONTAINING ALDEHYDE FERREDOXIN OXIDOREDUCTASE COFACTOR MODIFYING PROTEIN"/>
    <property type="match status" value="1"/>
</dbReference>
<dbReference type="GO" id="GO:0046872">
    <property type="term" value="F:metal ion binding"/>
    <property type="evidence" value="ECO:0007669"/>
    <property type="project" value="UniProtKB-KW"/>
</dbReference>
<dbReference type="CDD" id="cd01335">
    <property type="entry name" value="Radical_SAM"/>
    <property type="match status" value="1"/>
</dbReference>
<gene>
    <name evidence="9" type="ORF">GA0111570_10190</name>
</gene>
<name>A0A1G6GCV8_9ACTN</name>
<dbReference type="Gene3D" id="3.20.20.70">
    <property type="entry name" value="Aldolase class I"/>
    <property type="match status" value="1"/>
</dbReference>
<dbReference type="CDD" id="cd21123">
    <property type="entry name" value="SPASM_MftC-like"/>
    <property type="match status" value="1"/>
</dbReference>
<feature type="region of interest" description="Disordered" evidence="7">
    <location>
        <begin position="388"/>
        <end position="408"/>
    </location>
</feature>
<dbReference type="Proteomes" id="UP000199086">
    <property type="component" value="Unassembled WGS sequence"/>
</dbReference>
<keyword evidence="4" id="KW-0479">Metal-binding</keyword>
<evidence type="ECO:0000256" key="2">
    <source>
        <dbReference type="ARBA" id="ARBA00022485"/>
    </source>
</evidence>
<organism evidence="9 10">
    <name type="scientific">Raineyella antarctica</name>
    <dbReference type="NCBI Taxonomy" id="1577474"/>
    <lineage>
        <taxon>Bacteria</taxon>
        <taxon>Bacillati</taxon>
        <taxon>Actinomycetota</taxon>
        <taxon>Actinomycetes</taxon>
        <taxon>Propionibacteriales</taxon>
        <taxon>Propionibacteriaceae</taxon>
        <taxon>Raineyella</taxon>
    </lineage>
</organism>
<dbReference type="PIRSF" id="PIRSF037420">
    <property type="entry name" value="PQQ_syn_pqqE"/>
    <property type="match status" value="1"/>
</dbReference>
<dbReference type="PROSITE" id="PS51918">
    <property type="entry name" value="RADICAL_SAM"/>
    <property type="match status" value="1"/>
</dbReference>
<evidence type="ECO:0000256" key="4">
    <source>
        <dbReference type="ARBA" id="ARBA00022723"/>
    </source>
</evidence>